<keyword evidence="3" id="KW-1185">Reference proteome</keyword>
<reference evidence="4" key="2">
    <citation type="submission" date="2025-08" db="UniProtKB">
        <authorList>
            <consortium name="RefSeq"/>
        </authorList>
    </citation>
    <scope>IDENTIFICATION</scope>
    <source>
        <tissue evidence="4">Leaves</tissue>
    </source>
</reference>
<dbReference type="InterPro" id="IPR006598">
    <property type="entry name" value="CAP10"/>
</dbReference>
<organism evidence="3 4">
    <name type="scientific">Coffea arabica</name>
    <name type="common">Arabian coffee</name>
    <dbReference type="NCBI Taxonomy" id="13443"/>
    <lineage>
        <taxon>Eukaryota</taxon>
        <taxon>Viridiplantae</taxon>
        <taxon>Streptophyta</taxon>
        <taxon>Embryophyta</taxon>
        <taxon>Tracheophyta</taxon>
        <taxon>Spermatophyta</taxon>
        <taxon>Magnoliopsida</taxon>
        <taxon>eudicotyledons</taxon>
        <taxon>Gunneridae</taxon>
        <taxon>Pentapetalae</taxon>
        <taxon>asterids</taxon>
        <taxon>lamiids</taxon>
        <taxon>Gentianales</taxon>
        <taxon>Rubiaceae</taxon>
        <taxon>Ixoroideae</taxon>
        <taxon>Gardenieae complex</taxon>
        <taxon>Bertiereae - Coffeeae clade</taxon>
        <taxon>Coffeeae</taxon>
        <taxon>Coffea</taxon>
    </lineage>
</organism>
<dbReference type="PANTHER" id="PTHR12203:SF99">
    <property type="entry name" value="OS04G0534100 PROTEIN"/>
    <property type="match status" value="1"/>
</dbReference>
<accession>A0A6P6W879</accession>
<dbReference type="AlphaFoldDB" id="A0A6P6W879"/>
<dbReference type="SMART" id="SM00672">
    <property type="entry name" value="CAP10"/>
    <property type="match status" value="1"/>
</dbReference>
<feature type="domain" description="Glycosyl transferase CAP10" evidence="2">
    <location>
        <begin position="211"/>
        <end position="460"/>
    </location>
</feature>
<proteinExistence type="predicted"/>
<keyword evidence="1" id="KW-0472">Membrane</keyword>
<dbReference type="InterPro" id="IPR051091">
    <property type="entry name" value="O-Glucosyltr/Glycosyltrsf_90"/>
</dbReference>
<dbReference type="Pfam" id="PF05686">
    <property type="entry name" value="Glyco_transf_90"/>
    <property type="match status" value="1"/>
</dbReference>
<reference evidence="3" key="1">
    <citation type="journal article" date="2025" name="Foods">
        <title>Unveiling the Microbial Signatures of Arabica Coffee Cherries: Insights into Ripeness Specific Diversity, Functional Traits, and Implications for Quality and Safety.</title>
        <authorList>
            <consortium name="RefSeq"/>
            <person name="Tenea G.N."/>
            <person name="Cifuentes V."/>
            <person name="Reyes P."/>
            <person name="Cevallos-Vallejos M."/>
        </authorList>
    </citation>
    <scope>NUCLEOTIDE SEQUENCE [LARGE SCALE GENOMIC DNA]</scope>
</reference>
<dbReference type="OrthoDB" id="202415at2759"/>
<sequence length="538" mass="62993">MREEVAGRMQGILKGLGVYRYCTEKILLPWKSEVTLVRSSLAMLFLIILCITAFLSTRLIDSSSIAGNFQQKSILPRIPFYKYTHPAGKKLHRNRTEFRLNCSLANVTKTCPTNYYPSKYSSQDFYEKSEAVAQQPQCPEYFRWIHEDLLPWRKTGITPEMVEAAKDKNAAFRLVIVNGTAYVETYKHSFQTRDIFTQWGILQLLRRHPGRLPDLDLIFTCGDRPNIVREYYPSANAKAPPPLFSYDGDDATFDIVFPDWSFWGWPEINIKPWEPLSKDLKEANERRKWMDREPLAFWKGNPHVSPKRMDLLRCNLSDEHDWNLRIYAQDWHREQKEGFKNSDLANQCKHRYKIYIEGIGWSVSEKYILACDSLTLIVKQHYYDFFTRSLMPLQHYWPIRDDTMGRSIKYAVDWGNSHQQEAQAIGKAASRFIQEELNMKYVYDYMYQLLAEYGKLLTYKPTVPRQAVELCSESMACPAEGLIKKYMMDSFAAGPSGVPPCTMPPPYDPATLRSVLQRKEISIEQVQKWEKQYWKTQR</sequence>
<dbReference type="GeneID" id="113730065"/>
<keyword evidence="1" id="KW-0812">Transmembrane</keyword>
<feature type="transmembrane region" description="Helical" evidence="1">
    <location>
        <begin position="35"/>
        <end position="55"/>
    </location>
</feature>
<evidence type="ECO:0000313" key="3">
    <source>
        <dbReference type="Proteomes" id="UP001652660"/>
    </source>
</evidence>
<evidence type="ECO:0000256" key="1">
    <source>
        <dbReference type="SAM" id="Phobius"/>
    </source>
</evidence>
<evidence type="ECO:0000259" key="2">
    <source>
        <dbReference type="SMART" id="SM00672"/>
    </source>
</evidence>
<dbReference type="PANTHER" id="PTHR12203">
    <property type="entry name" value="KDEL LYS-ASP-GLU-LEU CONTAINING - RELATED"/>
    <property type="match status" value="1"/>
</dbReference>
<dbReference type="Proteomes" id="UP001652660">
    <property type="component" value="Chromosome 2e"/>
</dbReference>
<evidence type="ECO:0000313" key="4">
    <source>
        <dbReference type="RefSeq" id="XP_027110312.1"/>
    </source>
</evidence>
<gene>
    <name evidence="4" type="primary">LOC113730065</name>
</gene>
<protein>
    <recommendedName>
        <fullName evidence="2">Glycosyl transferase CAP10 domain-containing protein</fullName>
    </recommendedName>
</protein>
<name>A0A6P6W879_COFAR</name>
<keyword evidence="1" id="KW-1133">Transmembrane helix</keyword>
<dbReference type="RefSeq" id="XP_027110312.1">
    <property type="nucleotide sequence ID" value="XM_027254511.2"/>
</dbReference>